<dbReference type="RefSeq" id="WP_319614459.1">
    <property type="nucleotide sequence ID" value="NZ_JAWXYB010000018.1"/>
</dbReference>
<dbReference type="Proteomes" id="UP001279553">
    <property type="component" value="Unassembled WGS sequence"/>
</dbReference>
<accession>A0AAW9DRD0</accession>
<feature type="signal peptide" evidence="1">
    <location>
        <begin position="1"/>
        <end position="22"/>
    </location>
</feature>
<dbReference type="AlphaFoldDB" id="A0AAW9DRD0"/>
<evidence type="ECO:0000313" key="3">
    <source>
        <dbReference type="Proteomes" id="UP001279553"/>
    </source>
</evidence>
<proteinExistence type="predicted"/>
<comment type="caution">
    <text evidence="2">The sequence shown here is derived from an EMBL/GenBank/DDBJ whole genome shotgun (WGS) entry which is preliminary data.</text>
</comment>
<organism evidence="2 3">
    <name type="scientific">Acidiphilium acidophilum</name>
    <name type="common">Thiobacillus acidophilus</name>
    <dbReference type="NCBI Taxonomy" id="76588"/>
    <lineage>
        <taxon>Bacteria</taxon>
        <taxon>Pseudomonadati</taxon>
        <taxon>Pseudomonadota</taxon>
        <taxon>Alphaproteobacteria</taxon>
        <taxon>Acetobacterales</taxon>
        <taxon>Acidocellaceae</taxon>
        <taxon>Acidiphilium</taxon>
    </lineage>
</organism>
<evidence type="ECO:0008006" key="4">
    <source>
        <dbReference type="Google" id="ProtNLM"/>
    </source>
</evidence>
<evidence type="ECO:0000313" key="2">
    <source>
        <dbReference type="EMBL" id="MDX5931555.1"/>
    </source>
</evidence>
<dbReference type="EMBL" id="JAWXYB010000018">
    <property type="protein sequence ID" value="MDX5931555.1"/>
    <property type="molecule type" value="Genomic_DNA"/>
</dbReference>
<reference evidence="2 3" key="1">
    <citation type="submission" date="2023-11" db="EMBL/GenBank/DDBJ databases">
        <title>MicrobeMod: A computational toolkit for identifying prokaryotic methylation and restriction-modification with nanopore sequencing.</title>
        <authorList>
            <person name="Crits-Christoph A."/>
            <person name="Kang S.C."/>
            <person name="Lee H."/>
            <person name="Ostrov N."/>
        </authorList>
    </citation>
    <scope>NUCLEOTIDE SEQUENCE [LARGE SCALE GENOMIC DNA]</scope>
    <source>
        <strain evidence="2 3">DSMZ 700</strain>
    </source>
</reference>
<gene>
    <name evidence="2" type="ORF">SIL87_12335</name>
</gene>
<sequence>MKHLVLIAAVPAFLLSVTSTYAASVSKADAAKAIAAAAASMKTAASYNDQWLETVADFKDAKAAETKGDYATAQAKAERADTLAKLSINQAKAQKKLWQNEVPK</sequence>
<name>A0AAW9DRD0_ACIAO</name>
<feature type="chain" id="PRO_5043846912" description="SoxXA-binding protein SoxK" evidence="1">
    <location>
        <begin position="23"/>
        <end position="104"/>
    </location>
</feature>
<protein>
    <recommendedName>
        <fullName evidence="4">SoxXA-binding protein SoxK</fullName>
    </recommendedName>
</protein>
<keyword evidence="3" id="KW-1185">Reference proteome</keyword>
<keyword evidence="1" id="KW-0732">Signal</keyword>
<evidence type="ECO:0000256" key="1">
    <source>
        <dbReference type="SAM" id="SignalP"/>
    </source>
</evidence>